<keyword evidence="8" id="KW-0223">Dioxygenase</keyword>
<evidence type="ECO:0000256" key="5">
    <source>
        <dbReference type="ARBA" id="ARBA00023002"/>
    </source>
</evidence>
<dbReference type="PANTHER" id="PTHR22966:SF1">
    <property type="entry name" value="PLANT CYSTEINE OXIDASE 1"/>
    <property type="match status" value="1"/>
</dbReference>
<comment type="similarity">
    <text evidence="2">Belongs to the cysteine dioxygenase family.</text>
</comment>
<keyword evidence="6" id="KW-0408">Iron</keyword>
<dbReference type="PANTHER" id="PTHR22966">
    <property type="entry name" value="2-AMINOETHANETHIOL DIOXYGENASE"/>
    <property type="match status" value="1"/>
</dbReference>
<dbReference type="Pfam" id="PF07847">
    <property type="entry name" value="PCO_ADO"/>
    <property type="match status" value="1"/>
</dbReference>
<protein>
    <recommendedName>
        <fullName evidence="3">cysteine dioxygenase</fullName>
        <ecNumber evidence="3">1.13.11.20</ecNumber>
    </recommendedName>
</protein>
<dbReference type="InterPro" id="IPR012864">
    <property type="entry name" value="PCO/ADO"/>
</dbReference>
<dbReference type="EMBL" id="GHES01023359">
    <property type="protein sequence ID" value="MPA53918.1"/>
    <property type="molecule type" value="Transcribed_RNA"/>
</dbReference>
<sequence>MGIERILADRKGKEYCELRNVTNSKSKKNRRRQRKMSRVQKLYETCKEVFAFGGNGFVPPPTDIERLQSVLDSLRKADVGLRPNMPFFRMSATDQVPKITYLHLYECEKFSIGIFCLPPSAVIPLHNHPGMTVFSKLLFGTMHIKSYDWVVDAPCKTTANVNDLNTQPNGVQLAKVKVDSNFTAPCKTSILYPADGGNMHCFTALTPCAVLDVLGPPYSDPDGRHCTYYLDFPFSRFVVDGVSVAEEEREGYAWLQEREKPEDLVVVGAKYSGPKIVEN</sequence>
<dbReference type="CDD" id="cd20289">
    <property type="entry name" value="cupin_ADO"/>
    <property type="match status" value="1"/>
</dbReference>
<evidence type="ECO:0000256" key="1">
    <source>
        <dbReference type="ARBA" id="ARBA00001954"/>
    </source>
</evidence>
<keyword evidence="5 8" id="KW-0560">Oxidoreductase</keyword>
<keyword evidence="4" id="KW-0479">Metal-binding</keyword>
<proteinExistence type="inferred from homology"/>
<evidence type="ECO:0000256" key="3">
    <source>
        <dbReference type="ARBA" id="ARBA00013133"/>
    </source>
</evidence>
<name>A0A5B7ADC0_DAVIN</name>
<gene>
    <name evidence="8" type="ORF">Din_023359</name>
</gene>
<evidence type="ECO:0000313" key="8">
    <source>
        <dbReference type="EMBL" id="MPA53918.1"/>
    </source>
</evidence>
<dbReference type="InterPro" id="IPR014710">
    <property type="entry name" value="RmlC-like_jellyroll"/>
</dbReference>
<dbReference type="GO" id="GO:0017172">
    <property type="term" value="F:cysteine dioxygenase activity"/>
    <property type="evidence" value="ECO:0007669"/>
    <property type="project" value="UniProtKB-EC"/>
</dbReference>
<dbReference type="InterPro" id="IPR011051">
    <property type="entry name" value="RmlC_Cupin_sf"/>
</dbReference>
<evidence type="ECO:0000256" key="2">
    <source>
        <dbReference type="ARBA" id="ARBA00006622"/>
    </source>
</evidence>
<organism evidence="8">
    <name type="scientific">Davidia involucrata</name>
    <name type="common">Dove tree</name>
    <dbReference type="NCBI Taxonomy" id="16924"/>
    <lineage>
        <taxon>Eukaryota</taxon>
        <taxon>Viridiplantae</taxon>
        <taxon>Streptophyta</taxon>
        <taxon>Embryophyta</taxon>
        <taxon>Tracheophyta</taxon>
        <taxon>Spermatophyta</taxon>
        <taxon>Magnoliopsida</taxon>
        <taxon>eudicotyledons</taxon>
        <taxon>Gunneridae</taxon>
        <taxon>Pentapetalae</taxon>
        <taxon>asterids</taxon>
        <taxon>Cornales</taxon>
        <taxon>Nyssaceae</taxon>
        <taxon>Davidia</taxon>
    </lineage>
</organism>
<evidence type="ECO:0000256" key="7">
    <source>
        <dbReference type="ARBA" id="ARBA00024284"/>
    </source>
</evidence>
<comment type="cofactor">
    <cofactor evidence="1">
        <name>Fe(2+)</name>
        <dbReference type="ChEBI" id="CHEBI:29033"/>
    </cofactor>
</comment>
<evidence type="ECO:0000256" key="6">
    <source>
        <dbReference type="ARBA" id="ARBA00023004"/>
    </source>
</evidence>
<dbReference type="GO" id="GO:0070483">
    <property type="term" value="P:detection of hypoxia"/>
    <property type="evidence" value="ECO:0007669"/>
    <property type="project" value="UniProtKB-ARBA"/>
</dbReference>
<dbReference type="Gene3D" id="2.60.120.10">
    <property type="entry name" value="Jelly Rolls"/>
    <property type="match status" value="1"/>
</dbReference>
<comment type="catalytic activity">
    <reaction evidence="7">
        <text>L-cysteine + O2 = 3-sulfino-L-alanine + H(+)</text>
        <dbReference type="Rhea" id="RHEA:20441"/>
        <dbReference type="ChEBI" id="CHEBI:15378"/>
        <dbReference type="ChEBI" id="CHEBI:15379"/>
        <dbReference type="ChEBI" id="CHEBI:35235"/>
        <dbReference type="ChEBI" id="CHEBI:61085"/>
        <dbReference type="EC" id="1.13.11.20"/>
    </reaction>
    <physiologicalReaction direction="left-to-right" evidence="7">
        <dbReference type="Rhea" id="RHEA:20442"/>
    </physiologicalReaction>
</comment>
<dbReference type="EC" id="1.13.11.20" evidence="3"/>
<accession>A0A5B7ADC0</accession>
<dbReference type="AlphaFoldDB" id="A0A5B7ADC0"/>
<dbReference type="SUPFAM" id="SSF51182">
    <property type="entry name" value="RmlC-like cupins"/>
    <property type="match status" value="1"/>
</dbReference>
<reference evidence="8" key="1">
    <citation type="submission" date="2019-08" db="EMBL/GenBank/DDBJ databases">
        <title>Reference gene set and small RNA set construction with multiple tissues from Davidia involucrata Baill.</title>
        <authorList>
            <person name="Yang H."/>
            <person name="Zhou C."/>
            <person name="Li G."/>
            <person name="Wang J."/>
            <person name="Gao P."/>
            <person name="Wang M."/>
            <person name="Wang R."/>
            <person name="Zhao Y."/>
        </authorList>
    </citation>
    <scope>NUCLEOTIDE SEQUENCE</scope>
    <source>
        <tissue evidence="8">Mixed with DoveR01_LX</tissue>
    </source>
</reference>
<evidence type="ECO:0000256" key="4">
    <source>
        <dbReference type="ARBA" id="ARBA00022723"/>
    </source>
</evidence>
<dbReference type="GO" id="GO:0046872">
    <property type="term" value="F:metal ion binding"/>
    <property type="evidence" value="ECO:0007669"/>
    <property type="project" value="UniProtKB-KW"/>
</dbReference>